<feature type="compositionally biased region" description="Polar residues" evidence="9">
    <location>
        <begin position="220"/>
        <end position="242"/>
    </location>
</feature>
<keyword evidence="5" id="KW-0378">Hydrolase</keyword>
<keyword evidence="6" id="KW-0460">Magnesium</keyword>
<sequence>MEECFVDGFIQFDDTLRSPEVIEELKVIAGKKGEDEDGSEDDEDKRALIEEACMPLEQILKKYGLTVRHDDSDSSAKKKFISPNLRGPGKKTKKHSNQIDGVKNGLNEDVKTKLDLEESEELDPAVGGESEEERKSSAKRLRQNLSDTPPSPINQAPPKRFKGAPPADSIAVNGHSQKEQNGNGASGGDDLPTFRRHCFSESQSSTKTKADAAQARERTASGNSEDGQIKSPHQTLLTSPRQRNSKSESEAQDIAKIEEQQAAAAGRSEMAEIASDVAAAGISRTTEYVLLRVEILSSYDHKPEDDIEKKRIEAAGGCISADGRVNGGLNLSRALGDHFYKRNESIPLKDQMISALPDVRVETIADNDNFIVLACDGIWNSMTSQEVVDFVGARIAKEMPLQKICEEMCANCLSPSTAGDGTGCDNMTVIIIKLTK</sequence>
<dbReference type="WBParaSite" id="PSAMB.scaffold246size61639.g4142.t1">
    <property type="protein sequence ID" value="PSAMB.scaffold246size61639.g4142.t1"/>
    <property type="gene ID" value="PSAMB.scaffold246size61639.g4142"/>
</dbReference>
<keyword evidence="11" id="KW-1185">Reference proteome</keyword>
<evidence type="ECO:0000313" key="11">
    <source>
        <dbReference type="Proteomes" id="UP000887566"/>
    </source>
</evidence>
<evidence type="ECO:0000256" key="2">
    <source>
        <dbReference type="ARBA" id="ARBA00006702"/>
    </source>
</evidence>
<evidence type="ECO:0000256" key="3">
    <source>
        <dbReference type="ARBA" id="ARBA00013081"/>
    </source>
</evidence>
<feature type="region of interest" description="Disordered" evidence="9">
    <location>
        <begin position="67"/>
        <end position="252"/>
    </location>
</feature>
<dbReference type="InterPro" id="IPR015655">
    <property type="entry name" value="PP2C"/>
</dbReference>
<evidence type="ECO:0000256" key="1">
    <source>
        <dbReference type="ARBA" id="ARBA00001936"/>
    </source>
</evidence>
<accession>A0A914VSM9</accession>
<organism evidence="11 12">
    <name type="scientific">Plectus sambesii</name>
    <dbReference type="NCBI Taxonomy" id="2011161"/>
    <lineage>
        <taxon>Eukaryota</taxon>
        <taxon>Metazoa</taxon>
        <taxon>Ecdysozoa</taxon>
        <taxon>Nematoda</taxon>
        <taxon>Chromadorea</taxon>
        <taxon>Plectida</taxon>
        <taxon>Plectina</taxon>
        <taxon>Plectoidea</taxon>
        <taxon>Plectidae</taxon>
        <taxon>Plectus</taxon>
    </lineage>
</organism>
<feature type="compositionally biased region" description="Basic and acidic residues" evidence="9">
    <location>
        <begin position="106"/>
        <end position="116"/>
    </location>
</feature>
<keyword evidence="4" id="KW-0479">Metal-binding</keyword>
<dbReference type="Pfam" id="PF00481">
    <property type="entry name" value="PP2C"/>
    <property type="match status" value="1"/>
</dbReference>
<keyword evidence="8" id="KW-0464">Manganese</keyword>
<evidence type="ECO:0000313" key="12">
    <source>
        <dbReference type="WBParaSite" id="PSAMB.scaffold246size61639.g4142.t1"/>
    </source>
</evidence>
<evidence type="ECO:0000256" key="4">
    <source>
        <dbReference type="ARBA" id="ARBA00022723"/>
    </source>
</evidence>
<evidence type="ECO:0000256" key="9">
    <source>
        <dbReference type="SAM" id="MobiDB-lite"/>
    </source>
</evidence>
<dbReference type="PANTHER" id="PTHR13832:SF803">
    <property type="entry name" value="PROTEIN PHOSPHATASE 1G"/>
    <property type="match status" value="1"/>
</dbReference>
<feature type="compositionally biased region" description="Basic and acidic residues" evidence="9">
    <location>
        <begin position="208"/>
        <end position="219"/>
    </location>
</feature>
<dbReference type="PROSITE" id="PS51746">
    <property type="entry name" value="PPM_2"/>
    <property type="match status" value="1"/>
</dbReference>
<dbReference type="GO" id="GO:0046872">
    <property type="term" value="F:metal ion binding"/>
    <property type="evidence" value="ECO:0007669"/>
    <property type="project" value="UniProtKB-KW"/>
</dbReference>
<feature type="domain" description="PPM-type phosphatase" evidence="10">
    <location>
        <begin position="196"/>
        <end position="434"/>
    </location>
</feature>
<name>A0A914VSM9_9BILA</name>
<dbReference type="Proteomes" id="UP000887566">
    <property type="component" value="Unplaced"/>
</dbReference>
<dbReference type="SMART" id="SM00332">
    <property type="entry name" value="PP2Cc"/>
    <property type="match status" value="1"/>
</dbReference>
<comment type="similarity">
    <text evidence="2">Belongs to the PP2C family.</text>
</comment>
<dbReference type="AlphaFoldDB" id="A0A914VSM9"/>
<dbReference type="CDD" id="cd00143">
    <property type="entry name" value="PP2Cc"/>
    <property type="match status" value="1"/>
</dbReference>
<evidence type="ECO:0000256" key="7">
    <source>
        <dbReference type="ARBA" id="ARBA00022912"/>
    </source>
</evidence>
<keyword evidence="7" id="KW-0904">Protein phosphatase</keyword>
<feature type="compositionally biased region" description="Basic and acidic residues" evidence="9">
    <location>
        <begin position="67"/>
        <end position="76"/>
    </location>
</feature>
<evidence type="ECO:0000256" key="8">
    <source>
        <dbReference type="ARBA" id="ARBA00023211"/>
    </source>
</evidence>
<protein>
    <recommendedName>
        <fullName evidence="3">protein-serine/threonine phosphatase</fullName>
        <ecNumber evidence="3">3.1.3.16</ecNumber>
    </recommendedName>
</protein>
<proteinExistence type="inferred from homology"/>
<evidence type="ECO:0000259" key="10">
    <source>
        <dbReference type="PROSITE" id="PS51746"/>
    </source>
</evidence>
<dbReference type="Gene3D" id="3.60.40.10">
    <property type="entry name" value="PPM-type phosphatase domain"/>
    <property type="match status" value="1"/>
</dbReference>
<dbReference type="InterPro" id="IPR036457">
    <property type="entry name" value="PPM-type-like_dom_sf"/>
</dbReference>
<evidence type="ECO:0000256" key="5">
    <source>
        <dbReference type="ARBA" id="ARBA00022801"/>
    </source>
</evidence>
<dbReference type="GO" id="GO:0004722">
    <property type="term" value="F:protein serine/threonine phosphatase activity"/>
    <property type="evidence" value="ECO:0007669"/>
    <property type="project" value="UniProtKB-EC"/>
</dbReference>
<evidence type="ECO:0000256" key="6">
    <source>
        <dbReference type="ARBA" id="ARBA00022842"/>
    </source>
</evidence>
<dbReference type="InterPro" id="IPR001932">
    <property type="entry name" value="PPM-type_phosphatase-like_dom"/>
</dbReference>
<comment type="cofactor">
    <cofactor evidence="1">
        <name>Mn(2+)</name>
        <dbReference type="ChEBI" id="CHEBI:29035"/>
    </cofactor>
</comment>
<reference evidence="12" key="1">
    <citation type="submission" date="2022-11" db="UniProtKB">
        <authorList>
            <consortium name="WormBaseParasite"/>
        </authorList>
    </citation>
    <scope>IDENTIFICATION</scope>
</reference>
<dbReference type="PANTHER" id="PTHR13832">
    <property type="entry name" value="PROTEIN PHOSPHATASE 2C"/>
    <property type="match status" value="1"/>
</dbReference>
<dbReference type="EC" id="3.1.3.16" evidence="3"/>
<dbReference type="SUPFAM" id="SSF81606">
    <property type="entry name" value="PP2C-like"/>
    <property type="match status" value="1"/>
</dbReference>